<dbReference type="Gene3D" id="3.40.50.300">
    <property type="entry name" value="P-loop containing nucleotide triphosphate hydrolases"/>
    <property type="match status" value="2"/>
</dbReference>
<name>A0A1F5ZQ60_9BACT</name>
<feature type="domain" description="Type IV secretion system coupling protein TraD DNA-binding" evidence="2">
    <location>
        <begin position="336"/>
        <end position="633"/>
    </location>
</feature>
<dbReference type="SUPFAM" id="SSF52540">
    <property type="entry name" value="P-loop containing nucleoside triphosphate hydrolases"/>
    <property type="match status" value="1"/>
</dbReference>
<dbReference type="Proteomes" id="UP000177383">
    <property type="component" value="Unassembled WGS sequence"/>
</dbReference>
<feature type="region of interest" description="Disordered" evidence="1">
    <location>
        <begin position="716"/>
        <end position="785"/>
    </location>
</feature>
<evidence type="ECO:0000313" key="4">
    <source>
        <dbReference type="EMBL" id="OGG14578.1"/>
    </source>
</evidence>
<comment type="caution">
    <text evidence="4">The sequence shown here is derived from an EMBL/GenBank/DDBJ whole genome shotgun (WGS) entry which is preliminary data.</text>
</comment>
<reference evidence="4 5" key="1">
    <citation type="journal article" date="2016" name="Nat. Commun.">
        <title>Thousands of microbial genomes shed light on interconnected biogeochemical processes in an aquifer system.</title>
        <authorList>
            <person name="Anantharaman K."/>
            <person name="Brown C.T."/>
            <person name="Hug L.A."/>
            <person name="Sharon I."/>
            <person name="Castelle C.J."/>
            <person name="Probst A.J."/>
            <person name="Thomas B.C."/>
            <person name="Singh A."/>
            <person name="Wilkins M.J."/>
            <person name="Karaoz U."/>
            <person name="Brodie E.L."/>
            <person name="Williams K.H."/>
            <person name="Hubbard S.S."/>
            <person name="Banfield J.F."/>
        </authorList>
    </citation>
    <scope>NUCLEOTIDE SEQUENCE [LARGE SCALE GENOMIC DNA]</scope>
</reference>
<dbReference type="PANTHER" id="PTHR30121">
    <property type="entry name" value="UNCHARACTERIZED PROTEIN YJGR-RELATED"/>
    <property type="match status" value="1"/>
</dbReference>
<dbReference type="PANTHER" id="PTHR30121:SF11">
    <property type="entry name" value="AAA+ ATPASE DOMAIN-CONTAINING PROTEIN"/>
    <property type="match status" value="1"/>
</dbReference>
<dbReference type="InterPro" id="IPR019476">
    <property type="entry name" value="T4SS_TraD_DNA-bd"/>
</dbReference>
<dbReference type="EMBL" id="MFJE01000013">
    <property type="protein sequence ID" value="OGG14578.1"/>
    <property type="molecule type" value="Genomic_DNA"/>
</dbReference>
<feature type="compositionally biased region" description="Basic and acidic residues" evidence="1">
    <location>
        <begin position="716"/>
        <end position="727"/>
    </location>
</feature>
<accession>A0A1F5ZQ60</accession>
<dbReference type="InterPro" id="IPR058441">
    <property type="entry name" value="DUF8128"/>
</dbReference>
<gene>
    <name evidence="4" type="ORF">A2773_02210</name>
</gene>
<feature type="domain" description="DUF8128" evidence="3">
    <location>
        <begin position="7"/>
        <end position="280"/>
    </location>
</feature>
<organism evidence="4 5">
    <name type="scientific">Candidatus Gottesmanbacteria bacterium RIFCSPHIGHO2_01_FULL_39_10</name>
    <dbReference type="NCBI Taxonomy" id="1798375"/>
    <lineage>
        <taxon>Bacteria</taxon>
        <taxon>Candidatus Gottesmaniibacteriota</taxon>
    </lineage>
</organism>
<dbReference type="InterPro" id="IPR027417">
    <property type="entry name" value="P-loop_NTPase"/>
</dbReference>
<evidence type="ECO:0000259" key="3">
    <source>
        <dbReference type="Pfam" id="PF26449"/>
    </source>
</evidence>
<evidence type="ECO:0000256" key="1">
    <source>
        <dbReference type="SAM" id="MobiDB-lite"/>
    </source>
</evidence>
<proteinExistence type="predicted"/>
<dbReference type="Pfam" id="PF10412">
    <property type="entry name" value="TrwB_AAD_bind"/>
    <property type="match status" value="1"/>
</dbReference>
<protein>
    <submittedName>
        <fullName evidence="4">Uncharacterized protein</fullName>
    </submittedName>
</protein>
<dbReference type="InterPro" id="IPR051162">
    <property type="entry name" value="T4SS_component"/>
</dbReference>
<dbReference type="STRING" id="1798375.A2773_02210"/>
<evidence type="ECO:0000313" key="5">
    <source>
        <dbReference type="Proteomes" id="UP000177383"/>
    </source>
</evidence>
<evidence type="ECO:0000259" key="2">
    <source>
        <dbReference type="Pfam" id="PF10412"/>
    </source>
</evidence>
<dbReference type="AlphaFoldDB" id="A0A1F5ZQ60"/>
<dbReference type="CDD" id="cd01127">
    <property type="entry name" value="TrwB_TraG_TraD_VirD4"/>
    <property type="match status" value="2"/>
</dbReference>
<dbReference type="Pfam" id="PF26449">
    <property type="entry name" value="DUF8128"/>
    <property type="match status" value="1"/>
</dbReference>
<sequence>MEDKVVLELRTPKTTEESPEAMAQVFSALYGGGHVPHWKRLWVKVRTLAFEIATYNQTVHFYCVVPASYQTFLESQLTSQYPKILISKVPDYMGEITKSPYLAIGNLELASPFYYPIKTYGDFKEIDPLSSVIGTLAKFAPEEKALIQTIIEPPHFGWQQLANRIVSRGIPDPTPKAPDKTKPFPKATLIEDKISHMGYRTYIRVMTAAPDEKKALSLLFNIAGSFGAFALGEGNRLVLRRPRFFWKKVIFERIIKREKSHQPRHQILATHELATIFHPPTILLAGIKNIAWGRSMVGEPPQNLPIAEGLTDEEKGQINFFAKAEFKNKMMTYGIKRNDRRKHVYVIGKTGTGKSTLIANMAINDMRNREGLAIIDPHGDLSEIVLNYIPSFRMNDVVYLEPFDKEHPFWINPLEVKNQVGKELVASGIVSIFSKLYAYSWGPRLEYILRNTIMTLLQVPDSTLVMVPDLLADQNFRRKIVADLNDKILRNFWINEFEQMHPRLRSEAIAPIQNKVGQFVASPTIRQIIGHPNSTIDLEDIMNQGKILILNLSQGKLGEDNAALLGAMFITKMQLAAMNRVNIPEEERKDFYLYVDEFQNFATTSFIKILSEARKYRLDLILANQYVGQVDEMVQKAIFGNAGTLISFLIGASDASVLSKEFGQWYKEEDLVNLGAFQIIIKLAIDNLTSIPFHSVTLPLPRSINQNKEKVIRLSQERYTKKPDRLPPPKPTTTQDHPGGSPEGFPQGGETKQAMPVRLWRNSPMVKKTEPDAKGEKAKILTPKK</sequence>
<feature type="compositionally biased region" description="Basic and acidic residues" evidence="1">
    <location>
        <begin position="767"/>
        <end position="779"/>
    </location>
</feature>